<sequence length="802" mass="89204">MAFINAGSAFSKKKQAAALAMGVPRNVKDTLNICRAWEDGVFQVGDAGMAMYDRGYIFEDVNYISQDEGKKETMLLQLMKWMKALGSQWKVTIANEQVDMEEFMAEAFSPAHGEEYPQMGEGIGEWINEKVQDGTKDIGRVMYLTVTCRARSHEEAGLYFHTLDTTLQMLFGALGSRLYRMSGRERLLALQRFYQMGEVRIPYGGELGGEADGWKNHILPASIRQHKGSLELGGMHVCVLFGHSYAASLDEGNTLHALTNVPYPMYVTVDAEPVDKKLLTDKLKNAHMNNEKAIAQETDRMRRQGQYGAGMSYQKGRKKDELEDYLYQVDENDELGLYIGLLVAVAADTPEELAKRTSSVRSIAASSGFTLDTYNYRQLKALNTALPTGGRQVDHMRFFLTSSAVAFNPYYAHDLTDRGGMCYGLNRVTKHLIRGDRKLLANPHGMIVSHSGGGKSFLIKMTEIAQGLLLTDDDIVVLDPQNEFESLIRGCGGQFFDFTPKCGIYLNPYEIPEDVLHGDTAAREQFVASKTEYAVSFCTAVMKNITVTQEHAAVVGRAARKVYGEAFGMRRLKRQPTLMDIRDAIGAWAEEGQDAEGRRVAGQILNSLEEYTTGAYDMFAHPSNLDISKRLVGFGLRNVPESVWEPVMLTVMHFLAGRIEHNQGGRVATRLVVDETQVLCSSASSAAQLLRAVETYRKFGGIVTMAVQNLSRALELPDLRDMFSNCAYKCFMDQGGVDAASLRQIQELSEAESRSLDEDTPGRGVMVWGKKVLLFDASMDRGNPLYREFSTNFHEQEEGGGA</sequence>
<proteinExistence type="predicted"/>
<gene>
    <name evidence="1" type="ORF">E5357_01575</name>
</gene>
<keyword evidence="2" id="KW-1185">Reference proteome</keyword>
<protein>
    <submittedName>
        <fullName evidence="1">Uncharacterized protein</fullName>
    </submittedName>
</protein>
<accession>A0AC61R3D2</accession>
<dbReference type="Proteomes" id="UP000307720">
    <property type="component" value="Unassembled WGS sequence"/>
</dbReference>
<comment type="caution">
    <text evidence="1">The sequence shown here is derived from an EMBL/GenBank/DDBJ whole genome shotgun (WGS) entry which is preliminary data.</text>
</comment>
<evidence type="ECO:0000313" key="1">
    <source>
        <dbReference type="EMBL" id="TGY00882.1"/>
    </source>
</evidence>
<dbReference type="EMBL" id="SRZB01000001">
    <property type="protein sequence ID" value="TGY00882.1"/>
    <property type="molecule type" value="Genomic_DNA"/>
</dbReference>
<organism evidence="1 2">
    <name type="scientific">Hominisplanchenecus murintestinalis</name>
    <dbReference type="NCBI Taxonomy" id="2941517"/>
    <lineage>
        <taxon>Bacteria</taxon>
        <taxon>Bacillati</taxon>
        <taxon>Bacillota</taxon>
        <taxon>Clostridia</taxon>
        <taxon>Lachnospirales</taxon>
        <taxon>Lachnospiraceae</taxon>
        <taxon>Hominisplanchenecus</taxon>
    </lineage>
</organism>
<evidence type="ECO:0000313" key="2">
    <source>
        <dbReference type="Proteomes" id="UP000307720"/>
    </source>
</evidence>
<reference evidence="1" key="1">
    <citation type="submission" date="2019-04" db="EMBL/GenBank/DDBJ databases">
        <title>Microbes associate with the intestines of laboratory mice.</title>
        <authorList>
            <person name="Navarre W."/>
            <person name="Wong E."/>
            <person name="Huang K."/>
            <person name="Tropini C."/>
            <person name="Ng K."/>
            <person name="Yu B."/>
        </authorList>
    </citation>
    <scope>NUCLEOTIDE SEQUENCE</scope>
    <source>
        <strain evidence="1">NM72_1-8</strain>
    </source>
</reference>
<name>A0AC61R3D2_9FIRM</name>